<dbReference type="Pfam" id="PF07714">
    <property type="entry name" value="PK_Tyr_Ser-Thr"/>
    <property type="match status" value="1"/>
</dbReference>
<dbReference type="InterPro" id="IPR011009">
    <property type="entry name" value="Kinase-like_dom_sf"/>
</dbReference>
<dbReference type="GO" id="GO:0004672">
    <property type="term" value="F:protein kinase activity"/>
    <property type="evidence" value="ECO:0007669"/>
    <property type="project" value="InterPro"/>
</dbReference>
<evidence type="ECO:0000259" key="1">
    <source>
        <dbReference type="Pfam" id="PF07714"/>
    </source>
</evidence>
<organism evidence="2 3">
    <name type="scientific">Thelephora terrestris</name>
    <dbReference type="NCBI Taxonomy" id="56493"/>
    <lineage>
        <taxon>Eukaryota</taxon>
        <taxon>Fungi</taxon>
        <taxon>Dikarya</taxon>
        <taxon>Basidiomycota</taxon>
        <taxon>Agaricomycotina</taxon>
        <taxon>Agaricomycetes</taxon>
        <taxon>Thelephorales</taxon>
        <taxon>Thelephoraceae</taxon>
        <taxon>Thelephora</taxon>
    </lineage>
</organism>
<protein>
    <recommendedName>
        <fullName evidence="1">Serine-threonine/tyrosine-protein kinase catalytic domain-containing protein</fullName>
    </recommendedName>
</protein>
<accession>A0A9P6HD46</accession>
<dbReference type="Proteomes" id="UP000736335">
    <property type="component" value="Unassembled WGS sequence"/>
</dbReference>
<dbReference type="OrthoDB" id="4062651at2759"/>
<gene>
    <name evidence="2" type="ORF">BJ322DRAFT_1022173</name>
</gene>
<dbReference type="EMBL" id="WIUZ02000010">
    <property type="protein sequence ID" value="KAF9783534.1"/>
    <property type="molecule type" value="Genomic_DNA"/>
</dbReference>
<dbReference type="SUPFAM" id="SSF56112">
    <property type="entry name" value="Protein kinase-like (PK-like)"/>
    <property type="match status" value="1"/>
</dbReference>
<evidence type="ECO:0000313" key="2">
    <source>
        <dbReference type="EMBL" id="KAF9783534.1"/>
    </source>
</evidence>
<dbReference type="AlphaFoldDB" id="A0A9P6HD46"/>
<dbReference type="InterPro" id="IPR001245">
    <property type="entry name" value="Ser-Thr/Tyr_kinase_cat_dom"/>
</dbReference>
<comment type="caution">
    <text evidence="2">The sequence shown here is derived from an EMBL/GenBank/DDBJ whole genome shotgun (WGS) entry which is preliminary data.</text>
</comment>
<dbReference type="Gene3D" id="1.10.510.10">
    <property type="entry name" value="Transferase(Phosphotransferase) domain 1"/>
    <property type="match status" value="1"/>
</dbReference>
<reference evidence="2" key="2">
    <citation type="submission" date="2020-11" db="EMBL/GenBank/DDBJ databases">
        <authorList>
            <consortium name="DOE Joint Genome Institute"/>
            <person name="Kuo A."/>
            <person name="Miyauchi S."/>
            <person name="Kiss E."/>
            <person name="Drula E."/>
            <person name="Kohler A."/>
            <person name="Sanchez-Garcia M."/>
            <person name="Andreopoulos B."/>
            <person name="Barry K.W."/>
            <person name="Bonito G."/>
            <person name="Buee M."/>
            <person name="Carver A."/>
            <person name="Chen C."/>
            <person name="Cichocki N."/>
            <person name="Clum A."/>
            <person name="Culley D."/>
            <person name="Crous P.W."/>
            <person name="Fauchery L."/>
            <person name="Girlanda M."/>
            <person name="Hayes R."/>
            <person name="Keri Z."/>
            <person name="Labutti K."/>
            <person name="Lipzen A."/>
            <person name="Lombard V."/>
            <person name="Magnuson J."/>
            <person name="Maillard F."/>
            <person name="Morin E."/>
            <person name="Murat C."/>
            <person name="Nolan M."/>
            <person name="Ohm R."/>
            <person name="Pangilinan J."/>
            <person name="Pereira M."/>
            <person name="Perotto S."/>
            <person name="Peter M."/>
            <person name="Riley R."/>
            <person name="Sitrit Y."/>
            <person name="Stielow B."/>
            <person name="Szollosi G."/>
            <person name="Zifcakova L."/>
            <person name="Stursova M."/>
            <person name="Spatafora J.W."/>
            <person name="Tedersoo L."/>
            <person name="Vaario L.-M."/>
            <person name="Yamada A."/>
            <person name="Yan M."/>
            <person name="Wang P."/>
            <person name="Xu J."/>
            <person name="Bruns T."/>
            <person name="Baldrian P."/>
            <person name="Vilgalys R."/>
            <person name="Henrissat B."/>
            <person name="Grigoriev I.V."/>
            <person name="Hibbett D."/>
            <person name="Nagy L.G."/>
            <person name="Martin F.M."/>
        </authorList>
    </citation>
    <scope>NUCLEOTIDE SEQUENCE</scope>
    <source>
        <strain evidence="2">UH-Tt-Lm1</strain>
    </source>
</reference>
<reference evidence="2" key="1">
    <citation type="journal article" date="2020" name="Nat. Commun.">
        <title>Large-scale genome sequencing of mycorrhizal fungi provides insights into the early evolution of symbiotic traits.</title>
        <authorList>
            <person name="Miyauchi S."/>
            <person name="Kiss E."/>
            <person name="Kuo A."/>
            <person name="Drula E."/>
            <person name="Kohler A."/>
            <person name="Sanchez-Garcia M."/>
            <person name="Morin E."/>
            <person name="Andreopoulos B."/>
            <person name="Barry K.W."/>
            <person name="Bonito G."/>
            <person name="Buee M."/>
            <person name="Carver A."/>
            <person name="Chen C."/>
            <person name="Cichocki N."/>
            <person name="Clum A."/>
            <person name="Culley D."/>
            <person name="Crous P.W."/>
            <person name="Fauchery L."/>
            <person name="Girlanda M."/>
            <person name="Hayes R.D."/>
            <person name="Keri Z."/>
            <person name="LaButti K."/>
            <person name="Lipzen A."/>
            <person name="Lombard V."/>
            <person name="Magnuson J."/>
            <person name="Maillard F."/>
            <person name="Murat C."/>
            <person name="Nolan M."/>
            <person name="Ohm R.A."/>
            <person name="Pangilinan J."/>
            <person name="Pereira M.F."/>
            <person name="Perotto S."/>
            <person name="Peter M."/>
            <person name="Pfister S."/>
            <person name="Riley R."/>
            <person name="Sitrit Y."/>
            <person name="Stielow J.B."/>
            <person name="Szollosi G."/>
            <person name="Zifcakova L."/>
            <person name="Stursova M."/>
            <person name="Spatafora J.W."/>
            <person name="Tedersoo L."/>
            <person name="Vaario L.M."/>
            <person name="Yamada A."/>
            <person name="Yan M."/>
            <person name="Wang P."/>
            <person name="Xu J."/>
            <person name="Bruns T."/>
            <person name="Baldrian P."/>
            <person name="Vilgalys R."/>
            <person name="Dunand C."/>
            <person name="Henrissat B."/>
            <person name="Grigoriev I.V."/>
            <person name="Hibbett D."/>
            <person name="Nagy L.G."/>
            <person name="Martin F.M."/>
        </authorList>
    </citation>
    <scope>NUCLEOTIDE SEQUENCE</scope>
    <source>
        <strain evidence="2">UH-Tt-Lm1</strain>
    </source>
</reference>
<feature type="domain" description="Serine-threonine/tyrosine-protein kinase catalytic" evidence="1">
    <location>
        <begin position="104"/>
        <end position="176"/>
    </location>
</feature>
<proteinExistence type="predicted"/>
<evidence type="ECO:0000313" key="3">
    <source>
        <dbReference type="Proteomes" id="UP000736335"/>
    </source>
</evidence>
<keyword evidence="3" id="KW-1185">Reference proteome</keyword>
<name>A0A9P6HD46_9AGAM</name>
<sequence>MAKDFQQPWKNVTSANDEASAVRVLAEILTEKEGRAFVSRLERKDGEFCIEILDRNLLCRLRLFFTLRRLAGTHGRLPDSMMIVEKIKVEDEILPSGGGSGHMGHTVVVRILRTAATEDLRNIRKHFCREAILRNSLSHPHVLKLMGVYGDMERGQFITVTEWMVHGNVMDFIAKNYDLVLPGRLWF</sequence>